<dbReference type="EC" id="3.2.1.21" evidence="5"/>
<evidence type="ECO:0000256" key="14">
    <source>
        <dbReference type="ARBA" id="ARBA00039579"/>
    </source>
</evidence>
<dbReference type="AlphaFoldDB" id="A0AAJ8MHJ9"/>
<proteinExistence type="inferred from homology"/>
<dbReference type="InterPro" id="IPR013783">
    <property type="entry name" value="Ig-like_fold"/>
</dbReference>
<evidence type="ECO:0000256" key="16">
    <source>
        <dbReference type="ARBA" id="ARBA00041601"/>
    </source>
</evidence>
<feature type="signal peptide" evidence="18">
    <location>
        <begin position="1"/>
        <end position="19"/>
    </location>
</feature>
<dbReference type="SUPFAM" id="SSF52279">
    <property type="entry name" value="Beta-D-glucan exohydrolase, C-terminal domain"/>
    <property type="match status" value="1"/>
</dbReference>
<dbReference type="GeneID" id="28969999"/>
<evidence type="ECO:0000256" key="13">
    <source>
        <dbReference type="ARBA" id="ARBA00024983"/>
    </source>
</evidence>
<keyword evidence="11" id="KW-0326">Glycosidase</keyword>
<sequence length="750" mass="80678">MYWISLLVSAIALANLASGQYVVPAADGSGGWADALGKAKALVAQMTQEEKLNITQQNNYFPRVGEIDRLGYTGLFYADGAEGIRGAPYSSAFPQALNGAASWDRNLLYRRAVAIGQEARSKGINVQFGPGLNLMRIPNAGREFEYNGADPYLAGQAGAEHVKGVQSQGVMAMMRHYIGNDQETGRRWTSSNMDDRTAHELYLWPFQDAVQAGVASTMCSYNGLNGTYSCADPTSLGKWLHEELKFQGWVLSDFGAITFGEEIQAANAGLDSVIGATAPQLADSFSFSAPYPFGPNSTLSRAVENGTVSQDRLDDMAHRIVSAWYKLGQDQNYPAYNTSVNSLSKEHNDLIREIGAKSIVLLKNINGSLPLRKSQDLYVFGQAASVDLFGAPFGAVSTGGGGGFAPNTDQGNFLGGAGSSYVVPPYQITLLDALNQQAREQSFQVYAYLDNFNHTVQAAQAASGEAAGVTCLVDVRQTCGEGFDRPNLTASWEGDQTILAVASTCSNTAVIYSACGPFNTTGWGDHPNVTAILDAGGLGQEAGNALIDVLYGTVNPSAKLPYTLAKDISDYPALPDLTIQTLNTSFVDVDYNEGLFIDYRWFDKNNIEPAFEFGFGLSYTTFNYSNLSVQPSTATVQKTVSATSDDVFECLAIVTVDLCNSGQVGGTEIPQLYIGSPADGAPVKVLRGFDTIGLDAGAKKNVEFQLTRRDLSFWDTYNEGWTLPDGEYKVYVGASSRDIRETGAMKFTLK</sequence>
<evidence type="ECO:0000256" key="18">
    <source>
        <dbReference type="SAM" id="SignalP"/>
    </source>
</evidence>
<keyword evidence="9" id="KW-0325">Glycoprotein</keyword>
<dbReference type="FunFam" id="3.20.20.300:FF:000002">
    <property type="entry name" value="Probable beta-glucosidase"/>
    <property type="match status" value="1"/>
</dbReference>
<comment type="similarity">
    <text evidence="4">Belongs to the glycosyl hydrolase 3 family.</text>
</comment>
<dbReference type="Pfam" id="PF00933">
    <property type="entry name" value="Glyco_hydro_3"/>
    <property type="match status" value="1"/>
</dbReference>
<feature type="chain" id="PRO_5042574905" description="Probable beta-glucosidase G" evidence="18">
    <location>
        <begin position="20"/>
        <end position="750"/>
    </location>
</feature>
<dbReference type="EMBL" id="CP144536">
    <property type="protein sequence ID" value="WWC63676.1"/>
    <property type="molecule type" value="Genomic_DNA"/>
</dbReference>
<evidence type="ECO:0000256" key="8">
    <source>
        <dbReference type="ARBA" id="ARBA00022801"/>
    </source>
</evidence>
<feature type="domain" description="Fibronectin type III-like" evidence="19">
    <location>
        <begin position="668"/>
        <end position="736"/>
    </location>
</feature>
<dbReference type="InterPro" id="IPR026891">
    <property type="entry name" value="Fn3-like"/>
</dbReference>
<protein>
    <recommendedName>
        <fullName evidence="14">Probable beta-glucosidase G</fullName>
        <ecNumber evidence="5">3.2.1.21</ecNumber>
    </recommendedName>
    <alternativeName>
        <fullName evidence="15">Beta-D-glucoside glucohydrolase G</fullName>
    </alternativeName>
    <alternativeName>
        <fullName evidence="16">Cellobiase G</fullName>
    </alternativeName>
    <alternativeName>
        <fullName evidence="17">Gentiobiase G</fullName>
    </alternativeName>
</protein>
<gene>
    <name evidence="20" type="ORF">I303_106281</name>
</gene>
<dbReference type="KEGG" id="kdj:28969999"/>
<dbReference type="Pfam" id="PF01915">
    <property type="entry name" value="Glyco_hydro_3_C"/>
    <property type="match status" value="1"/>
</dbReference>
<dbReference type="InterPro" id="IPR002772">
    <property type="entry name" value="Glyco_hydro_3_C"/>
</dbReference>
<evidence type="ECO:0000259" key="19">
    <source>
        <dbReference type="SMART" id="SM01217"/>
    </source>
</evidence>
<dbReference type="Gene3D" id="2.60.40.10">
    <property type="entry name" value="Immunoglobulins"/>
    <property type="match status" value="1"/>
</dbReference>
<evidence type="ECO:0000256" key="10">
    <source>
        <dbReference type="ARBA" id="ARBA00023277"/>
    </source>
</evidence>
<organism evidence="20 21">
    <name type="scientific">Kwoniella dejecticola CBS 10117</name>
    <dbReference type="NCBI Taxonomy" id="1296121"/>
    <lineage>
        <taxon>Eukaryota</taxon>
        <taxon>Fungi</taxon>
        <taxon>Dikarya</taxon>
        <taxon>Basidiomycota</taxon>
        <taxon>Agaricomycotina</taxon>
        <taxon>Tremellomycetes</taxon>
        <taxon>Tremellales</taxon>
        <taxon>Cryptococcaceae</taxon>
        <taxon>Kwoniella</taxon>
    </lineage>
</organism>
<evidence type="ECO:0000256" key="3">
    <source>
        <dbReference type="ARBA" id="ARBA00004987"/>
    </source>
</evidence>
<dbReference type="Gene3D" id="3.40.50.1700">
    <property type="entry name" value="Glycoside hydrolase family 3 C-terminal domain"/>
    <property type="match status" value="1"/>
</dbReference>
<evidence type="ECO:0000256" key="17">
    <source>
        <dbReference type="ARBA" id="ARBA00041808"/>
    </source>
</evidence>
<evidence type="ECO:0000256" key="12">
    <source>
        <dbReference type="ARBA" id="ARBA00023326"/>
    </source>
</evidence>
<keyword evidence="7 18" id="KW-0732">Signal</keyword>
<comment type="pathway">
    <text evidence="3">Glycan metabolism; cellulose degradation.</text>
</comment>
<evidence type="ECO:0000313" key="20">
    <source>
        <dbReference type="EMBL" id="WWC63676.1"/>
    </source>
</evidence>
<comment type="function">
    <text evidence="13">Beta-glucosidases are one of a number of cellulolytic enzymes involved in the degradation of cellulosic biomass. Catalyzes the last step releasing glucose from the inhibitory cellobiose.</text>
</comment>
<dbReference type="RefSeq" id="XP_065825420.1">
    <property type="nucleotide sequence ID" value="XM_065969348.1"/>
</dbReference>
<dbReference type="Gene3D" id="3.20.20.300">
    <property type="entry name" value="Glycoside hydrolase, family 3, N-terminal domain"/>
    <property type="match status" value="1"/>
</dbReference>
<reference evidence="20" key="1">
    <citation type="submission" date="2013-07" db="EMBL/GenBank/DDBJ databases">
        <authorList>
            <consortium name="The Broad Institute Genome Sequencing Platform"/>
            <person name="Cuomo C."/>
            <person name="Litvintseva A."/>
            <person name="Chen Y."/>
            <person name="Heitman J."/>
            <person name="Sun S."/>
            <person name="Springer D."/>
            <person name="Dromer F."/>
            <person name="Young S.K."/>
            <person name="Zeng Q."/>
            <person name="Gargeya S."/>
            <person name="Fitzgerald M."/>
            <person name="Abouelleil A."/>
            <person name="Alvarado L."/>
            <person name="Berlin A.M."/>
            <person name="Chapman S.B."/>
            <person name="Dewar J."/>
            <person name="Goldberg J."/>
            <person name="Griggs A."/>
            <person name="Gujja S."/>
            <person name="Hansen M."/>
            <person name="Howarth C."/>
            <person name="Imamovic A."/>
            <person name="Larimer J."/>
            <person name="McCowan C."/>
            <person name="Murphy C."/>
            <person name="Pearson M."/>
            <person name="Priest M."/>
            <person name="Roberts A."/>
            <person name="Saif S."/>
            <person name="Shea T."/>
            <person name="Sykes S."/>
            <person name="Wortman J."/>
            <person name="Nusbaum C."/>
            <person name="Birren B."/>
        </authorList>
    </citation>
    <scope>NUCLEOTIDE SEQUENCE</scope>
    <source>
        <strain evidence="20">CBS 10117</strain>
    </source>
</reference>
<comment type="catalytic activity">
    <reaction evidence="1">
        <text>Hydrolysis of terminal, non-reducing beta-D-glucosyl residues with release of beta-D-glucose.</text>
        <dbReference type="EC" id="3.2.1.21"/>
    </reaction>
</comment>
<keyword evidence="6" id="KW-0964">Secreted</keyword>
<dbReference type="GO" id="GO:0009251">
    <property type="term" value="P:glucan catabolic process"/>
    <property type="evidence" value="ECO:0007669"/>
    <property type="project" value="TreeGrafter"/>
</dbReference>
<evidence type="ECO:0000256" key="9">
    <source>
        <dbReference type="ARBA" id="ARBA00023180"/>
    </source>
</evidence>
<keyword evidence="8" id="KW-0378">Hydrolase</keyword>
<comment type="subcellular location">
    <subcellularLocation>
        <location evidence="2">Secreted</location>
    </subcellularLocation>
</comment>
<dbReference type="SUPFAM" id="SSF51445">
    <property type="entry name" value="(Trans)glycosidases"/>
    <property type="match status" value="1"/>
</dbReference>
<evidence type="ECO:0000256" key="11">
    <source>
        <dbReference type="ARBA" id="ARBA00023295"/>
    </source>
</evidence>
<dbReference type="InterPro" id="IPR001764">
    <property type="entry name" value="Glyco_hydro_3_N"/>
</dbReference>
<dbReference type="GO" id="GO:0005576">
    <property type="term" value="C:extracellular region"/>
    <property type="evidence" value="ECO:0007669"/>
    <property type="project" value="UniProtKB-SubCell"/>
</dbReference>
<dbReference type="InterPro" id="IPR036962">
    <property type="entry name" value="Glyco_hydro_3_N_sf"/>
</dbReference>
<evidence type="ECO:0000256" key="7">
    <source>
        <dbReference type="ARBA" id="ARBA00022729"/>
    </source>
</evidence>
<dbReference type="InterPro" id="IPR036881">
    <property type="entry name" value="Glyco_hydro_3_C_sf"/>
</dbReference>
<dbReference type="Pfam" id="PF14310">
    <property type="entry name" value="Fn3-like"/>
    <property type="match status" value="1"/>
</dbReference>
<dbReference type="InterPro" id="IPR050288">
    <property type="entry name" value="Cellulose_deg_GH3"/>
</dbReference>
<dbReference type="GO" id="GO:0008422">
    <property type="term" value="F:beta-glucosidase activity"/>
    <property type="evidence" value="ECO:0007669"/>
    <property type="project" value="UniProtKB-EC"/>
</dbReference>
<dbReference type="InterPro" id="IPR017853">
    <property type="entry name" value="GH"/>
</dbReference>
<keyword evidence="12" id="KW-0624">Polysaccharide degradation</keyword>
<evidence type="ECO:0000256" key="1">
    <source>
        <dbReference type="ARBA" id="ARBA00000448"/>
    </source>
</evidence>
<dbReference type="PRINTS" id="PR00133">
    <property type="entry name" value="GLHYDRLASE3"/>
</dbReference>
<keyword evidence="21" id="KW-1185">Reference proteome</keyword>
<dbReference type="Proteomes" id="UP000078595">
    <property type="component" value="Chromosome 7"/>
</dbReference>
<dbReference type="PANTHER" id="PTHR42715">
    <property type="entry name" value="BETA-GLUCOSIDASE"/>
    <property type="match status" value="1"/>
</dbReference>
<keyword evidence="10" id="KW-0119">Carbohydrate metabolism</keyword>
<evidence type="ECO:0000256" key="15">
    <source>
        <dbReference type="ARBA" id="ARBA00041276"/>
    </source>
</evidence>
<dbReference type="PANTHER" id="PTHR42715:SF12">
    <property type="entry name" value="BETA-GLUCOSIDASE G-RELATED"/>
    <property type="match status" value="1"/>
</dbReference>
<accession>A0AAJ8MHJ9</accession>
<evidence type="ECO:0000256" key="2">
    <source>
        <dbReference type="ARBA" id="ARBA00004613"/>
    </source>
</evidence>
<dbReference type="SMART" id="SM01217">
    <property type="entry name" value="Fn3_like"/>
    <property type="match status" value="1"/>
</dbReference>
<evidence type="ECO:0000256" key="6">
    <source>
        <dbReference type="ARBA" id="ARBA00022525"/>
    </source>
</evidence>
<reference evidence="20" key="2">
    <citation type="submission" date="2024-02" db="EMBL/GenBank/DDBJ databases">
        <title>Comparative genomics of Cryptococcus and Kwoniella reveals pathogenesis evolution and contrasting modes of karyotype evolution via chromosome fusion or intercentromeric recombination.</title>
        <authorList>
            <person name="Coelho M.A."/>
            <person name="David-Palma M."/>
            <person name="Shea T."/>
            <person name="Bowers K."/>
            <person name="McGinley-Smith S."/>
            <person name="Mohammad A.W."/>
            <person name="Gnirke A."/>
            <person name="Yurkov A.M."/>
            <person name="Nowrousian M."/>
            <person name="Sun S."/>
            <person name="Cuomo C.A."/>
            <person name="Heitman J."/>
        </authorList>
    </citation>
    <scope>NUCLEOTIDE SEQUENCE</scope>
    <source>
        <strain evidence="20">CBS 10117</strain>
    </source>
</reference>
<evidence type="ECO:0000313" key="21">
    <source>
        <dbReference type="Proteomes" id="UP000078595"/>
    </source>
</evidence>
<evidence type="ECO:0000256" key="5">
    <source>
        <dbReference type="ARBA" id="ARBA00012744"/>
    </source>
</evidence>
<name>A0AAJ8MHJ9_9TREE</name>
<evidence type="ECO:0000256" key="4">
    <source>
        <dbReference type="ARBA" id="ARBA00005336"/>
    </source>
</evidence>